<dbReference type="PROSITE" id="PS50930">
    <property type="entry name" value="HTH_LYTTR"/>
    <property type="match status" value="1"/>
</dbReference>
<evidence type="ECO:0000313" key="5">
    <source>
        <dbReference type="Proteomes" id="UP001517367"/>
    </source>
</evidence>
<organism evidence="4 5">
    <name type="scientific">Pedobacter helvus</name>
    <dbReference type="NCBI Taxonomy" id="2563444"/>
    <lineage>
        <taxon>Bacteria</taxon>
        <taxon>Pseudomonadati</taxon>
        <taxon>Bacteroidota</taxon>
        <taxon>Sphingobacteriia</taxon>
        <taxon>Sphingobacteriales</taxon>
        <taxon>Sphingobacteriaceae</taxon>
        <taxon>Pedobacter</taxon>
    </lineage>
</organism>
<evidence type="ECO:0000313" key="4">
    <source>
        <dbReference type="EMBL" id="MFN0292460.1"/>
    </source>
</evidence>
<name>A0ABW9JJN4_9SPHI</name>
<gene>
    <name evidence="4" type="ORF">E5L68_013730</name>
</gene>
<dbReference type="InterPro" id="IPR046947">
    <property type="entry name" value="LytR-like"/>
</dbReference>
<evidence type="ECO:0000256" key="1">
    <source>
        <dbReference type="PROSITE-ProRule" id="PRU00169"/>
    </source>
</evidence>
<dbReference type="Gene3D" id="3.40.50.2300">
    <property type="match status" value="1"/>
</dbReference>
<evidence type="ECO:0000259" key="2">
    <source>
        <dbReference type="PROSITE" id="PS50110"/>
    </source>
</evidence>
<dbReference type="SUPFAM" id="SSF52172">
    <property type="entry name" value="CheY-like"/>
    <property type="match status" value="1"/>
</dbReference>
<dbReference type="PANTHER" id="PTHR37299">
    <property type="entry name" value="TRANSCRIPTIONAL REGULATOR-RELATED"/>
    <property type="match status" value="1"/>
</dbReference>
<evidence type="ECO:0000259" key="3">
    <source>
        <dbReference type="PROSITE" id="PS50930"/>
    </source>
</evidence>
<dbReference type="Pfam" id="PF04397">
    <property type="entry name" value="LytTR"/>
    <property type="match status" value="1"/>
</dbReference>
<feature type="domain" description="HTH LytTR-type" evidence="3">
    <location>
        <begin position="144"/>
        <end position="248"/>
    </location>
</feature>
<feature type="modified residue" description="4-aspartylphosphate" evidence="1">
    <location>
        <position position="57"/>
    </location>
</feature>
<dbReference type="Gene3D" id="2.40.50.1020">
    <property type="entry name" value="LytTr DNA-binding domain"/>
    <property type="match status" value="1"/>
</dbReference>
<comment type="caution">
    <text evidence="4">The sequence shown here is derived from an EMBL/GenBank/DDBJ whole genome shotgun (WGS) entry which is preliminary data.</text>
</comment>
<dbReference type="PANTHER" id="PTHR37299:SF1">
    <property type="entry name" value="STAGE 0 SPORULATION PROTEIN A HOMOLOG"/>
    <property type="match status" value="1"/>
</dbReference>
<dbReference type="InterPro" id="IPR001789">
    <property type="entry name" value="Sig_transdc_resp-reg_receiver"/>
</dbReference>
<feature type="domain" description="Response regulatory" evidence="2">
    <location>
        <begin position="4"/>
        <end position="117"/>
    </location>
</feature>
<keyword evidence="1" id="KW-0597">Phosphoprotein</keyword>
<dbReference type="Pfam" id="PF00072">
    <property type="entry name" value="Response_reg"/>
    <property type="match status" value="1"/>
</dbReference>
<sequence length="248" mass="29235">MINRILIIEDERLNADRLKRLLGEVLPNALVLNVLNSVKESVNWLVANGMPDVLFMDVRLSDGLSFEIFERIRISCPVIFTTSYDEYAVQAFKYNGVDYLLKPVELDELRSAIGRIDHKDDYLEMIDKLREYVKPKEYKNRLLIPYKDGYRVVLVKEVRYLYLEHRILRARLLDGSEVVVPHGMEELEHQLDPRFFFRINRQYLVHAEAIDRIHNYFNGKLKVTLKDSPEEVVVSREKAVALKQWIDI</sequence>
<proteinExistence type="predicted"/>
<accession>A0ABW9JJN4</accession>
<dbReference type="InterPro" id="IPR007492">
    <property type="entry name" value="LytTR_DNA-bd_dom"/>
</dbReference>
<reference evidence="4 5" key="1">
    <citation type="submission" date="2024-12" db="EMBL/GenBank/DDBJ databases">
        <authorList>
            <person name="Hu S."/>
        </authorList>
    </citation>
    <scope>NUCLEOTIDE SEQUENCE [LARGE SCALE GENOMIC DNA]</scope>
    <source>
        <strain evidence="4 5">P-25</strain>
    </source>
</reference>
<dbReference type="RefSeq" id="WP_138728506.1">
    <property type="nucleotide sequence ID" value="NZ_SRMP02000023.1"/>
</dbReference>
<dbReference type="EMBL" id="SRMP02000023">
    <property type="protein sequence ID" value="MFN0292460.1"/>
    <property type="molecule type" value="Genomic_DNA"/>
</dbReference>
<dbReference type="Proteomes" id="UP001517367">
    <property type="component" value="Unassembled WGS sequence"/>
</dbReference>
<dbReference type="InterPro" id="IPR011006">
    <property type="entry name" value="CheY-like_superfamily"/>
</dbReference>
<dbReference type="SMART" id="SM00448">
    <property type="entry name" value="REC"/>
    <property type="match status" value="1"/>
</dbReference>
<keyword evidence="5" id="KW-1185">Reference proteome</keyword>
<protein>
    <submittedName>
        <fullName evidence="4">LytR/AlgR family response regulator transcription factor</fullName>
    </submittedName>
</protein>
<dbReference type="PROSITE" id="PS50110">
    <property type="entry name" value="RESPONSE_REGULATORY"/>
    <property type="match status" value="1"/>
</dbReference>
<dbReference type="SMART" id="SM00850">
    <property type="entry name" value="LytTR"/>
    <property type="match status" value="1"/>
</dbReference>